<proteinExistence type="predicted"/>
<keyword evidence="3" id="KW-1185">Reference proteome</keyword>
<dbReference type="Pfam" id="PF07992">
    <property type="entry name" value="Pyr_redox_2"/>
    <property type="match status" value="2"/>
</dbReference>
<dbReference type="SUPFAM" id="SSF51905">
    <property type="entry name" value="FAD/NAD(P)-binding domain"/>
    <property type="match status" value="1"/>
</dbReference>
<dbReference type="InterPro" id="IPR036188">
    <property type="entry name" value="FAD/NAD-bd_sf"/>
</dbReference>
<protein>
    <submittedName>
        <fullName evidence="2">NAD(P)/FAD-dependent oxidoreductase</fullName>
    </submittedName>
</protein>
<accession>A0A9X3N3A5</accession>
<evidence type="ECO:0000313" key="3">
    <source>
        <dbReference type="Proteomes" id="UP001149140"/>
    </source>
</evidence>
<dbReference type="InterPro" id="IPR052541">
    <property type="entry name" value="SQRD"/>
</dbReference>
<dbReference type="PRINTS" id="PR00368">
    <property type="entry name" value="FADPNR"/>
</dbReference>
<gene>
    <name evidence="2" type="ORF">OM076_27570</name>
</gene>
<comment type="caution">
    <text evidence="2">The sequence shown here is derived from an EMBL/GenBank/DDBJ whole genome shotgun (WGS) entry which is preliminary data.</text>
</comment>
<dbReference type="RefSeq" id="WP_270043313.1">
    <property type="nucleotide sequence ID" value="NZ_JAPDOD010000030.1"/>
</dbReference>
<dbReference type="Gene3D" id="3.50.50.60">
    <property type="entry name" value="FAD/NAD(P)-binding domain"/>
    <property type="match status" value="2"/>
</dbReference>
<organism evidence="2 3">
    <name type="scientific">Solirubrobacter ginsenosidimutans</name>
    <dbReference type="NCBI Taxonomy" id="490573"/>
    <lineage>
        <taxon>Bacteria</taxon>
        <taxon>Bacillati</taxon>
        <taxon>Actinomycetota</taxon>
        <taxon>Thermoleophilia</taxon>
        <taxon>Solirubrobacterales</taxon>
        <taxon>Solirubrobacteraceae</taxon>
        <taxon>Solirubrobacter</taxon>
    </lineage>
</organism>
<evidence type="ECO:0000259" key="1">
    <source>
        <dbReference type="Pfam" id="PF07992"/>
    </source>
</evidence>
<dbReference type="EMBL" id="JAPDOD010000030">
    <property type="protein sequence ID" value="MDA0164063.1"/>
    <property type="molecule type" value="Genomic_DNA"/>
</dbReference>
<dbReference type="AlphaFoldDB" id="A0A9X3N3A5"/>
<dbReference type="Proteomes" id="UP001149140">
    <property type="component" value="Unassembled WGS sequence"/>
</dbReference>
<sequence>MKRHVLILGAGFAGLELATRLSETVPDAVRVTLLDRNDSFYFGYSKLEVMLGRESADAVKMPYRDIAKDGVEFRQERVVGIDPVTRRVATDAGVHDADFLVVAMGADYDMAATPGFEAGGHEYYTLAGAERLRDALADFQGGRVLVSVLGAPFKCPPAPFEGSFLLHEHFTRQGIRDDVQMATTFPMQRPVPVTGEVSQMFREGLAARGVEELPQELVTSIDPAARVAQLKSGKTMPYDLFVGIPVHRAPDPLAASGLAVDGWVPVDQTNLRTRFPNVYAIGDVNSGPRTVPKAGIFAESAALVVADDIAAEISGGEAPAPYEGWGICYAEFGHGLVSKVEVNFLGGPSPVAARNEPSLAYAAEKAEFGASRRARWFGR</sequence>
<evidence type="ECO:0000313" key="2">
    <source>
        <dbReference type="EMBL" id="MDA0164063.1"/>
    </source>
</evidence>
<dbReference type="PANTHER" id="PTHR43755">
    <property type="match status" value="1"/>
</dbReference>
<dbReference type="PANTHER" id="PTHR43755:SF1">
    <property type="entry name" value="FAD-DEPENDENT PYRIDINE NUCLEOTIDE-DISULPHIDE OXIDOREDUCTASE"/>
    <property type="match status" value="1"/>
</dbReference>
<name>A0A9X3N3A5_9ACTN</name>
<reference evidence="2" key="1">
    <citation type="submission" date="2022-10" db="EMBL/GenBank/DDBJ databases">
        <title>The WGS of Solirubrobacter ginsenosidimutans DSM 21036.</title>
        <authorList>
            <person name="Jiang Z."/>
        </authorList>
    </citation>
    <scope>NUCLEOTIDE SEQUENCE</scope>
    <source>
        <strain evidence="2">DSM 21036</strain>
    </source>
</reference>
<feature type="domain" description="FAD/NAD(P)-binding" evidence="1">
    <location>
        <begin position="4"/>
        <end position="142"/>
    </location>
</feature>
<feature type="domain" description="FAD/NAD(P)-binding" evidence="1">
    <location>
        <begin position="193"/>
        <end position="294"/>
    </location>
</feature>
<dbReference type="InterPro" id="IPR023753">
    <property type="entry name" value="FAD/NAD-binding_dom"/>
</dbReference>
<dbReference type="GO" id="GO:0016491">
    <property type="term" value="F:oxidoreductase activity"/>
    <property type="evidence" value="ECO:0007669"/>
    <property type="project" value="InterPro"/>
</dbReference>